<comment type="caution">
    <text evidence="1">The sequence shown here is derived from an EMBL/GenBank/DDBJ whole genome shotgun (WGS) entry which is preliminary data.</text>
</comment>
<reference evidence="1 2" key="1">
    <citation type="submission" date="2019-08" db="EMBL/GenBank/DDBJ databases">
        <title>Genome of Vicingus serpentipes NCIMB 15042.</title>
        <authorList>
            <person name="Bowman J.P."/>
        </authorList>
    </citation>
    <scope>NUCLEOTIDE SEQUENCE [LARGE SCALE GENOMIC DNA]</scope>
    <source>
        <strain evidence="1 2">NCIMB 15042</strain>
    </source>
</reference>
<evidence type="ECO:0000313" key="2">
    <source>
        <dbReference type="Proteomes" id="UP000321721"/>
    </source>
</evidence>
<protein>
    <submittedName>
        <fullName evidence="1">Uncharacterized protein</fullName>
    </submittedName>
</protein>
<dbReference type="Proteomes" id="UP000321721">
    <property type="component" value="Unassembled WGS sequence"/>
</dbReference>
<dbReference type="RefSeq" id="WP_147098952.1">
    <property type="nucleotide sequence ID" value="NZ_VOOS01000002.1"/>
</dbReference>
<dbReference type="AlphaFoldDB" id="A0A5C6RU00"/>
<sequence>MKYFITFIFFLSLSFIGFSQTQKIKEKSKFDKRHKNPKPTIFDKNLRIGEVNTINFSYKKYGLLTIENLKEELLKYDDKIDSIDYNEQLLTFSFTYNYLMQKEDLIMEFEKFGINYLVKKDTITPNLANE</sequence>
<evidence type="ECO:0000313" key="1">
    <source>
        <dbReference type="EMBL" id="TXB65778.1"/>
    </source>
</evidence>
<organism evidence="1 2">
    <name type="scientific">Vicingus serpentipes</name>
    <dbReference type="NCBI Taxonomy" id="1926625"/>
    <lineage>
        <taxon>Bacteria</taxon>
        <taxon>Pseudomonadati</taxon>
        <taxon>Bacteroidota</taxon>
        <taxon>Flavobacteriia</taxon>
        <taxon>Flavobacteriales</taxon>
        <taxon>Vicingaceae</taxon>
        <taxon>Vicingus</taxon>
    </lineage>
</organism>
<keyword evidence="2" id="KW-1185">Reference proteome</keyword>
<name>A0A5C6RU00_9FLAO</name>
<gene>
    <name evidence="1" type="ORF">FRY74_04215</name>
</gene>
<accession>A0A5C6RU00</accession>
<proteinExistence type="predicted"/>
<dbReference type="EMBL" id="VOOS01000002">
    <property type="protein sequence ID" value="TXB65778.1"/>
    <property type="molecule type" value="Genomic_DNA"/>
</dbReference>